<feature type="region of interest" description="Disordered" evidence="1">
    <location>
        <begin position="32"/>
        <end position="91"/>
    </location>
</feature>
<feature type="compositionally biased region" description="Basic and acidic residues" evidence="1">
    <location>
        <begin position="59"/>
        <end position="68"/>
    </location>
</feature>
<proteinExistence type="predicted"/>
<reference evidence="2 3" key="1">
    <citation type="journal article" date="2019" name="Genome Biol. Evol.">
        <title>Genomic Plasticity Mediated by Transposable Elements in the Plant Pathogenic Fungus Colletotrichum higginsianum.</title>
        <authorList>
            <person name="Tsushima A."/>
            <person name="Gan P."/>
            <person name="Kumakura N."/>
            <person name="Narusaka M."/>
            <person name="Takano Y."/>
            <person name="Narusaka Y."/>
            <person name="Shirasu K."/>
        </authorList>
    </citation>
    <scope>NUCLEOTIDE SEQUENCE [LARGE SCALE GENOMIC DNA]</scope>
    <source>
        <strain evidence="2 3">MAFF305635-RFP</strain>
    </source>
</reference>
<protein>
    <recommendedName>
        <fullName evidence="4">Bacteriocin-protection protein</fullName>
    </recommendedName>
</protein>
<evidence type="ECO:0008006" key="4">
    <source>
        <dbReference type="Google" id="ProtNLM"/>
    </source>
</evidence>
<evidence type="ECO:0000256" key="1">
    <source>
        <dbReference type="SAM" id="MobiDB-lite"/>
    </source>
</evidence>
<organism evidence="2 3">
    <name type="scientific">Colletotrichum higginsianum</name>
    <dbReference type="NCBI Taxonomy" id="80884"/>
    <lineage>
        <taxon>Eukaryota</taxon>
        <taxon>Fungi</taxon>
        <taxon>Dikarya</taxon>
        <taxon>Ascomycota</taxon>
        <taxon>Pezizomycotina</taxon>
        <taxon>Sordariomycetes</taxon>
        <taxon>Hypocreomycetidae</taxon>
        <taxon>Glomerellales</taxon>
        <taxon>Glomerellaceae</taxon>
        <taxon>Colletotrichum</taxon>
        <taxon>Colletotrichum destructivum species complex</taxon>
    </lineage>
</organism>
<dbReference type="OrthoDB" id="10263401at2759"/>
<feature type="compositionally biased region" description="Polar residues" evidence="1">
    <location>
        <begin position="32"/>
        <end position="44"/>
    </location>
</feature>
<evidence type="ECO:0000313" key="3">
    <source>
        <dbReference type="Proteomes" id="UP000305883"/>
    </source>
</evidence>
<dbReference type="Pfam" id="PF13376">
    <property type="entry name" value="OmdA"/>
    <property type="match status" value="1"/>
</dbReference>
<feature type="compositionally biased region" description="Low complexity" evidence="1">
    <location>
        <begin position="82"/>
        <end position="91"/>
    </location>
</feature>
<dbReference type="Proteomes" id="UP000305883">
    <property type="component" value="Unassembled WGS sequence"/>
</dbReference>
<accession>A0A4T0WHI0</accession>
<dbReference type="AlphaFoldDB" id="A0A4T0WHI0"/>
<comment type="caution">
    <text evidence="2">The sequence shown here is derived from an EMBL/GenBank/DDBJ whole genome shotgun (WGS) entry which is preliminary data.</text>
</comment>
<sequence length="273" mass="30610">MRHLCTVPVGLFPPAVFAPGFLRTIRLPSGSPAVSWSLGQQPRRPSTPGMSRRMTRASLKAELRKNEDTSSSPSVPEPSPPASGLAGPAPLRLPDQTAWEQWLQRSHGESPGVWLQIAKKNAERPTVTYDEALDVALCFGWIDGQRKAFDAQHFVQRFTPRRRNSMWSRRNVGKVAALTAAGRMTPAGQAEVDAARADGRWDRAYSSASVMEVPADFEDALRGNAEAKRFFDALGRTQRYVFLWRIETTRRPETRKRKIAEFVDLLSERKLLQ</sequence>
<dbReference type="EMBL" id="MWPZ01000001">
    <property type="protein sequence ID" value="TID06273.1"/>
    <property type="molecule type" value="Genomic_DNA"/>
</dbReference>
<name>A0A4T0WHI0_9PEZI</name>
<evidence type="ECO:0000313" key="2">
    <source>
        <dbReference type="EMBL" id="TID06273.1"/>
    </source>
</evidence>
<gene>
    <name evidence="2" type="ORF">CH35J_001652</name>
</gene>